<organism evidence="2 3">
    <name type="scientific">Rhizopus stolonifer</name>
    <name type="common">Rhizopus nigricans</name>
    <dbReference type="NCBI Taxonomy" id="4846"/>
    <lineage>
        <taxon>Eukaryota</taxon>
        <taxon>Fungi</taxon>
        <taxon>Fungi incertae sedis</taxon>
        <taxon>Mucoromycota</taxon>
        <taxon>Mucoromycotina</taxon>
        <taxon>Mucoromycetes</taxon>
        <taxon>Mucorales</taxon>
        <taxon>Mucorineae</taxon>
        <taxon>Rhizopodaceae</taxon>
        <taxon>Rhizopus</taxon>
    </lineage>
</organism>
<dbReference type="PANTHER" id="PTHR12224:SF0">
    <property type="entry name" value="BETA-1,4-MANNOSYL-GLYCOPROTEIN 4-BETA-N-ACETYLGLUCOSAMINYLTRANSFERASE"/>
    <property type="match status" value="1"/>
</dbReference>
<evidence type="ECO:0008006" key="4">
    <source>
        <dbReference type="Google" id="ProtNLM"/>
    </source>
</evidence>
<evidence type="ECO:0000313" key="2">
    <source>
        <dbReference type="EMBL" id="RCH79233.1"/>
    </source>
</evidence>
<keyword evidence="3" id="KW-1185">Reference proteome</keyword>
<proteinExistence type="predicted"/>
<gene>
    <name evidence="2" type="ORF">CU098_002587</name>
</gene>
<comment type="caution">
    <text evidence="2">The sequence shown here is derived from an EMBL/GenBank/DDBJ whole genome shotgun (WGS) entry which is preliminary data.</text>
</comment>
<reference evidence="2 3" key="1">
    <citation type="journal article" date="2018" name="G3 (Bethesda)">
        <title>Phylogenetic and Phylogenomic Definition of Rhizopus Species.</title>
        <authorList>
            <person name="Gryganskyi A.P."/>
            <person name="Golan J."/>
            <person name="Dolatabadi S."/>
            <person name="Mondo S."/>
            <person name="Robb S."/>
            <person name="Idnurm A."/>
            <person name="Muszewska A."/>
            <person name="Steczkiewicz K."/>
            <person name="Masonjones S."/>
            <person name="Liao H.L."/>
            <person name="Gajdeczka M.T."/>
            <person name="Anike F."/>
            <person name="Vuek A."/>
            <person name="Anishchenko I.M."/>
            <person name="Voigt K."/>
            <person name="de Hoog G.S."/>
            <person name="Smith M.E."/>
            <person name="Heitman J."/>
            <person name="Vilgalys R."/>
            <person name="Stajich J.E."/>
        </authorList>
    </citation>
    <scope>NUCLEOTIDE SEQUENCE [LARGE SCALE GENOMIC DNA]</scope>
    <source>
        <strain evidence="2 3">LSU 92-RS-03</strain>
    </source>
</reference>
<protein>
    <recommendedName>
        <fullName evidence="4">Beta-1,4-mannosyl-glycoprotein 4-beta-N-acetylglucosaminyltransferase</fullName>
    </recommendedName>
</protein>
<dbReference type="GO" id="GO:0016020">
    <property type="term" value="C:membrane"/>
    <property type="evidence" value="ECO:0007669"/>
    <property type="project" value="InterPro"/>
</dbReference>
<feature type="signal peptide" evidence="1">
    <location>
        <begin position="1"/>
        <end position="23"/>
    </location>
</feature>
<sequence length="354" mass="41175">MMMILIIIISSLFCLFLLQPTLVTDLGYYTRPIWDKRPNVFTTIPHYYAENVPMEDLCQLHGWKLKDKTTLNQTKVYDAIIFSTEIDLLHIRIRELWNVVDTFVILESNATFTGKPKNLTFDQHKDQFEFAASKIHHVMIEQYALPPGEGPFYNERTMRIAMDQALIDAGVKTGDIVVMSDVDEIIRNKSLWMLKMCEGVPSKLHLQLRNYLYSFEFFLDMESWRAHVVQYVEGQTFYSHGQITEYLLADAGWHCSFCFRTLKEFQFKMQSYSHSDRVRHEGILKPNRIQKTICDGTDIFDMPPESYTYRDMISKLGVMKSTKSGVGLPSAILTDAEKYKFLLPGGCIREDFDD</sequence>
<dbReference type="AlphaFoldDB" id="A0A367INL9"/>
<accession>A0A367INL9</accession>
<evidence type="ECO:0000313" key="3">
    <source>
        <dbReference type="Proteomes" id="UP000253551"/>
    </source>
</evidence>
<dbReference type="PANTHER" id="PTHR12224">
    <property type="entry name" value="BETA-1,4-MANNOSYL-GLYCOPROTEIN BETA-1,4-N-ACETYLGLUCOSAMINYL-TRANSFERASE"/>
    <property type="match status" value="1"/>
</dbReference>
<dbReference type="Proteomes" id="UP000253551">
    <property type="component" value="Unassembled WGS sequence"/>
</dbReference>
<keyword evidence="1" id="KW-0732">Signal</keyword>
<dbReference type="InterPro" id="IPR006813">
    <property type="entry name" value="Glyco_trans_17"/>
</dbReference>
<feature type="chain" id="PRO_5016860230" description="Beta-1,4-mannosyl-glycoprotein 4-beta-N-acetylglucosaminyltransferase" evidence="1">
    <location>
        <begin position="24"/>
        <end position="354"/>
    </location>
</feature>
<dbReference type="GO" id="GO:0006044">
    <property type="term" value="P:N-acetylglucosamine metabolic process"/>
    <property type="evidence" value="ECO:0007669"/>
    <property type="project" value="TreeGrafter"/>
</dbReference>
<evidence type="ECO:0000256" key="1">
    <source>
        <dbReference type="SAM" id="SignalP"/>
    </source>
</evidence>
<name>A0A367INL9_RHIST</name>
<dbReference type="Pfam" id="PF04724">
    <property type="entry name" value="Glyco_transf_17"/>
    <property type="match status" value="1"/>
</dbReference>
<dbReference type="GO" id="GO:0003830">
    <property type="term" value="F:beta-1,4-mannosylglycoprotein 4-beta-N-acetylglucosaminyltransferase activity"/>
    <property type="evidence" value="ECO:0007669"/>
    <property type="project" value="InterPro"/>
</dbReference>
<dbReference type="OrthoDB" id="6474464at2759"/>
<dbReference type="EMBL" id="PJQM01006708">
    <property type="protein sequence ID" value="RCH79233.1"/>
    <property type="molecule type" value="Genomic_DNA"/>
</dbReference>
<dbReference type="STRING" id="4846.A0A367INL9"/>